<proteinExistence type="predicted"/>
<name>A0ACD5DFE5_9LACO</name>
<dbReference type="EMBL" id="CP168151">
    <property type="protein sequence ID" value="XFD40107.1"/>
    <property type="molecule type" value="Genomic_DNA"/>
</dbReference>
<gene>
    <name evidence="1" type="ORF">O0236_002000</name>
</gene>
<sequence>MADDDLKTFTSDELAQFDGNGRRAYVAIDGVVYDVTHEESWEYGKHYGLTAGKDLSKEIEGTPHGKSILGKLKVVGKLVD</sequence>
<protein>
    <submittedName>
        <fullName evidence="1">Cytochrome b5 domain-containing protein</fullName>
    </submittedName>
</protein>
<evidence type="ECO:0000313" key="2">
    <source>
        <dbReference type="Proteomes" id="UP001149860"/>
    </source>
</evidence>
<organism evidence="1 2">
    <name type="scientific">Lentilactobacillus terminaliae</name>
    <dbReference type="NCBI Taxonomy" id="3003483"/>
    <lineage>
        <taxon>Bacteria</taxon>
        <taxon>Bacillati</taxon>
        <taxon>Bacillota</taxon>
        <taxon>Bacilli</taxon>
        <taxon>Lactobacillales</taxon>
        <taxon>Lactobacillaceae</taxon>
        <taxon>Lentilactobacillus</taxon>
    </lineage>
</organism>
<keyword evidence="2" id="KW-1185">Reference proteome</keyword>
<evidence type="ECO:0000313" key="1">
    <source>
        <dbReference type="EMBL" id="XFD40107.1"/>
    </source>
</evidence>
<reference evidence="1" key="1">
    <citation type="submission" date="2024-08" db="EMBL/GenBank/DDBJ databases">
        <title>Lentilactobacillus sp. nov., isolated from tree bark.</title>
        <authorList>
            <person name="Phuengjayaem S."/>
            <person name="Tanasupawat S."/>
        </authorList>
    </citation>
    <scope>NUCLEOTIDE SEQUENCE</scope>
    <source>
        <strain evidence="1">SPB1-3</strain>
    </source>
</reference>
<accession>A0ACD5DFE5</accession>
<dbReference type="Proteomes" id="UP001149860">
    <property type="component" value="Chromosome"/>
</dbReference>